<dbReference type="Pfam" id="PF02894">
    <property type="entry name" value="GFO_IDH_MocA_C"/>
    <property type="match status" value="1"/>
</dbReference>
<feature type="domain" description="GFO/IDH/MocA-like oxidoreductase" evidence="4">
    <location>
        <begin position="158"/>
        <end position="258"/>
    </location>
</feature>
<dbReference type="Gene3D" id="3.40.50.720">
    <property type="entry name" value="NAD(P)-binding Rossmann-like Domain"/>
    <property type="match status" value="1"/>
</dbReference>
<proteinExistence type="inferred from homology"/>
<organism evidence="5 6">
    <name type="scientific">Ruthenibacterium lactatiformans</name>
    <dbReference type="NCBI Taxonomy" id="1550024"/>
    <lineage>
        <taxon>Bacteria</taxon>
        <taxon>Bacillati</taxon>
        <taxon>Bacillota</taxon>
        <taxon>Clostridia</taxon>
        <taxon>Eubacteriales</taxon>
        <taxon>Oscillospiraceae</taxon>
        <taxon>Ruthenibacterium</taxon>
    </lineage>
</organism>
<dbReference type="AlphaFoldDB" id="A0A0W7TM35"/>
<dbReference type="SUPFAM" id="SSF51735">
    <property type="entry name" value="NAD(P)-binding Rossmann-fold domains"/>
    <property type="match status" value="1"/>
</dbReference>
<feature type="domain" description="Gfo/Idh/MocA-like oxidoreductase C-terminal" evidence="3">
    <location>
        <begin position="320"/>
        <end position="371"/>
    </location>
</feature>
<dbReference type="PANTHER" id="PTHR43377:SF1">
    <property type="entry name" value="BILIVERDIN REDUCTASE A"/>
    <property type="match status" value="1"/>
</dbReference>
<accession>A0A0W7TM35</accession>
<evidence type="ECO:0000256" key="1">
    <source>
        <dbReference type="ARBA" id="ARBA00010928"/>
    </source>
</evidence>
<dbReference type="Proteomes" id="UP000053433">
    <property type="component" value="Unassembled WGS sequence"/>
</dbReference>
<feature type="domain" description="Gfo/Idh/MocA-like oxidoreductase N-terminal" evidence="2">
    <location>
        <begin position="5"/>
        <end position="144"/>
    </location>
</feature>
<dbReference type="InterPro" id="IPR004104">
    <property type="entry name" value="Gfo/Idh/MocA-like_OxRdtase_C"/>
</dbReference>
<comment type="caution">
    <text evidence="5">The sequence shown here is derived from an EMBL/GenBank/DDBJ whole genome shotgun (WGS) entry which is preliminary data.</text>
</comment>
<dbReference type="SUPFAM" id="SSF55347">
    <property type="entry name" value="Glyceraldehyde-3-phosphate dehydrogenase-like, C-terminal domain"/>
    <property type="match status" value="1"/>
</dbReference>
<dbReference type="InterPro" id="IPR000683">
    <property type="entry name" value="Gfo/Idh/MocA-like_OxRdtase_N"/>
</dbReference>
<evidence type="ECO:0000259" key="2">
    <source>
        <dbReference type="Pfam" id="PF01408"/>
    </source>
</evidence>
<dbReference type="GO" id="GO:0000166">
    <property type="term" value="F:nucleotide binding"/>
    <property type="evidence" value="ECO:0007669"/>
    <property type="project" value="InterPro"/>
</dbReference>
<comment type="similarity">
    <text evidence="1">Belongs to the Gfo/Idh/MocA family.</text>
</comment>
<dbReference type="InterPro" id="IPR055170">
    <property type="entry name" value="GFO_IDH_MocA-like_dom"/>
</dbReference>
<dbReference type="RefSeq" id="WP_058723838.1">
    <property type="nucleotide sequence ID" value="NZ_LMUA01000037.1"/>
</dbReference>
<evidence type="ECO:0000259" key="3">
    <source>
        <dbReference type="Pfam" id="PF02894"/>
    </source>
</evidence>
<name>A0A0W7TM35_9FIRM</name>
<dbReference type="EMBL" id="LMUA01000037">
    <property type="protein sequence ID" value="KUE74891.1"/>
    <property type="molecule type" value="Genomic_DNA"/>
</dbReference>
<evidence type="ECO:0000313" key="5">
    <source>
        <dbReference type="EMBL" id="KUE74891.1"/>
    </source>
</evidence>
<dbReference type="InterPro" id="IPR051450">
    <property type="entry name" value="Gfo/Idh/MocA_Oxidoreductases"/>
</dbReference>
<gene>
    <name evidence="5" type="ORF">ASJ35_16670</name>
</gene>
<dbReference type="Pfam" id="PF01408">
    <property type="entry name" value="GFO_IDH_MocA"/>
    <property type="match status" value="1"/>
</dbReference>
<evidence type="ECO:0000313" key="6">
    <source>
        <dbReference type="Proteomes" id="UP000053433"/>
    </source>
</evidence>
<dbReference type="PANTHER" id="PTHR43377">
    <property type="entry name" value="BILIVERDIN REDUCTASE A"/>
    <property type="match status" value="1"/>
</dbReference>
<sequence length="375" mass="41811">MEKKFRIAIVGCGGMGSGHAVALQSGTGVTVYEGNVADAKMPDSAMTTNLGEIVELAGIMDINPARVKWAASQGIFVYTSYEEMLADKTVDAILVATPNHLHKPMAIAALQAGKHVLCEKPVMLSSGDLLDVMGKAQKAGKVFYPRQNREWDEDFLIIQKIFKEELLGKTFEIRCRIMGARGIPGDWRSKKEFGGGMLYDWGVHIIDRIVKLVGSIPKNLFCDLKYITNAECDDNVFVYMEFEDGLTVRLEVDTCHFVSLPLWNLFADHGSAEISNWNCDGKMMRLSNWQEKDALPIVAGSGLTKTMAPRTRETLTELPLPRFDFDRNTLYRNFVETCQGKAEQIITNEHALRVLKVIEACFKSAETGEVVVFKD</sequence>
<dbReference type="Pfam" id="PF22725">
    <property type="entry name" value="GFO_IDH_MocA_C3"/>
    <property type="match status" value="1"/>
</dbReference>
<dbReference type="InterPro" id="IPR036291">
    <property type="entry name" value="NAD(P)-bd_dom_sf"/>
</dbReference>
<evidence type="ECO:0000259" key="4">
    <source>
        <dbReference type="Pfam" id="PF22725"/>
    </source>
</evidence>
<dbReference type="Gene3D" id="3.30.360.10">
    <property type="entry name" value="Dihydrodipicolinate Reductase, domain 2"/>
    <property type="match status" value="1"/>
</dbReference>
<protein>
    <submittedName>
        <fullName evidence="5">Dehydrogenase</fullName>
    </submittedName>
</protein>
<reference evidence="5 6" key="1">
    <citation type="submission" date="2015-10" db="EMBL/GenBank/DDBJ databases">
        <title>A novel member of the family Ruminococcaceae isolated from human faeces.</title>
        <authorList>
            <person name="Shkoporov A.N."/>
            <person name="Chaplin A.V."/>
            <person name="Motuzova O.V."/>
            <person name="Kafarskaia L.I."/>
            <person name="Efimov B.A."/>
        </authorList>
    </citation>
    <scope>NUCLEOTIDE SEQUENCE [LARGE SCALE GENOMIC DNA]</scope>
    <source>
        <strain evidence="5 6">668</strain>
    </source>
</reference>